<protein>
    <submittedName>
        <fullName evidence="8">RagB/SusD family nutrient uptake outer membrane protein</fullName>
    </submittedName>
</protein>
<evidence type="ECO:0000313" key="8">
    <source>
        <dbReference type="EMBL" id="NLR80724.1"/>
    </source>
</evidence>
<evidence type="ECO:0000259" key="6">
    <source>
        <dbReference type="Pfam" id="PF07980"/>
    </source>
</evidence>
<evidence type="ECO:0000313" key="9">
    <source>
        <dbReference type="Proteomes" id="UP000552864"/>
    </source>
</evidence>
<organism evidence="8 9">
    <name type="scientific">Chitinophaga eiseniae</name>
    <dbReference type="NCBI Taxonomy" id="634771"/>
    <lineage>
        <taxon>Bacteria</taxon>
        <taxon>Pseudomonadati</taxon>
        <taxon>Bacteroidota</taxon>
        <taxon>Chitinophagia</taxon>
        <taxon>Chitinophagales</taxon>
        <taxon>Chitinophagaceae</taxon>
        <taxon>Chitinophaga</taxon>
    </lineage>
</organism>
<dbReference type="CDD" id="cd08977">
    <property type="entry name" value="SusD"/>
    <property type="match status" value="1"/>
</dbReference>
<keyword evidence="3" id="KW-0732">Signal</keyword>
<proteinExistence type="inferred from homology"/>
<dbReference type="InterPro" id="IPR011990">
    <property type="entry name" value="TPR-like_helical_dom_sf"/>
</dbReference>
<dbReference type="PROSITE" id="PS51257">
    <property type="entry name" value="PROKAR_LIPOPROTEIN"/>
    <property type="match status" value="1"/>
</dbReference>
<dbReference type="SUPFAM" id="SSF48452">
    <property type="entry name" value="TPR-like"/>
    <property type="match status" value="1"/>
</dbReference>
<comment type="subcellular location">
    <subcellularLocation>
        <location evidence="1">Cell outer membrane</location>
    </subcellularLocation>
</comment>
<reference evidence="8 9" key="1">
    <citation type="submission" date="2020-04" db="EMBL/GenBank/DDBJ databases">
        <authorList>
            <person name="Yin C."/>
        </authorList>
    </citation>
    <scope>NUCLEOTIDE SEQUENCE [LARGE SCALE GENOMIC DNA]</scope>
    <source>
        <strain evidence="8 9">Ak56</strain>
    </source>
</reference>
<accession>A0A847SKP5</accession>
<evidence type="ECO:0000256" key="4">
    <source>
        <dbReference type="ARBA" id="ARBA00023136"/>
    </source>
</evidence>
<dbReference type="InterPro" id="IPR033985">
    <property type="entry name" value="SusD-like_N"/>
</dbReference>
<comment type="caution">
    <text evidence="8">The sequence shown here is derived from an EMBL/GenBank/DDBJ whole genome shotgun (WGS) entry which is preliminary data.</text>
</comment>
<keyword evidence="5" id="KW-0998">Cell outer membrane</keyword>
<evidence type="ECO:0000256" key="2">
    <source>
        <dbReference type="ARBA" id="ARBA00006275"/>
    </source>
</evidence>
<feature type="domain" description="RagB/SusD" evidence="6">
    <location>
        <begin position="362"/>
        <end position="519"/>
    </location>
</feature>
<dbReference type="EMBL" id="JABAHZ010000004">
    <property type="protein sequence ID" value="NLR80724.1"/>
    <property type="molecule type" value="Genomic_DNA"/>
</dbReference>
<name>A0A847SKP5_9BACT</name>
<feature type="domain" description="SusD-like N-terminal" evidence="7">
    <location>
        <begin position="47"/>
        <end position="221"/>
    </location>
</feature>
<keyword evidence="4" id="KW-0472">Membrane</keyword>
<dbReference type="Pfam" id="PF14322">
    <property type="entry name" value="SusD-like_3"/>
    <property type="match status" value="1"/>
</dbReference>
<dbReference type="Pfam" id="PF07980">
    <property type="entry name" value="SusD_RagB"/>
    <property type="match status" value="1"/>
</dbReference>
<dbReference type="GO" id="GO:0009279">
    <property type="term" value="C:cell outer membrane"/>
    <property type="evidence" value="ECO:0007669"/>
    <property type="project" value="UniProtKB-SubCell"/>
</dbReference>
<dbReference type="Proteomes" id="UP000552864">
    <property type="component" value="Unassembled WGS sequence"/>
</dbReference>
<evidence type="ECO:0000256" key="3">
    <source>
        <dbReference type="ARBA" id="ARBA00022729"/>
    </source>
</evidence>
<evidence type="ECO:0000256" key="5">
    <source>
        <dbReference type="ARBA" id="ARBA00023237"/>
    </source>
</evidence>
<keyword evidence="9" id="KW-1185">Reference proteome</keyword>
<evidence type="ECO:0000256" key="1">
    <source>
        <dbReference type="ARBA" id="ARBA00004442"/>
    </source>
</evidence>
<dbReference type="AlphaFoldDB" id="A0A847SKP5"/>
<evidence type="ECO:0000259" key="7">
    <source>
        <dbReference type="Pfam" id="PF14322"/>
    </source>
</evidence>
<dbReference type="InterPro" id="IPR012944">
    <property type="entry name" value="SusD_RagB_dom"/>
</dbReference>
<sequence>MKKILAAIIITGVMSSCGKKFLETLPINTITEEDFYKTPTDAYKGLVAAYSVLNWDGFGNISLTSEIASDDCFGGGGSSDNGWSQWDKSVRMTDLNSNAWKKYYTGIYRANKFLQKVDGVNFKGDDATKKRYVAEAHFLRAYFYFDLVRMFGHVPLITIPLEPGNYTVPQASADSVYHLIASDLKQAAADLPATPYSSIPAAENGRVTKWAAEALLGRVFLYYTGYYSKPDVAGVITQADATTAIDDVINNSGYSLVPKYQNLFRASAESKEAYAGQNNQEGIFTIQFTYLALGDQSQQNGNRVQVMIGIRGQVLGPYYKGWGGATVNESLYRAFAPGDSRQTASIISINGEGYANTFVKGDQAQYTGFYCKKYTPLKDGNADDLGGNFQTDNYDNFMAIRFADVLLMGAELNLGSNIAKAQGYIDRVRDRAFGDQTHRITLSSKAQIMEERRLELSLEGLRYWDLLRQGMSVAKNAIDNTATDPAFNISFRSETNGLFSIPETQINLSNGSLKQNTGW</sequence>
<comment type="similarity">
    <text evidence="2">Belongs to the SusD family.</text>
</comment>
<dbReference type="Gene3D" id="1.25.40.390">
    <property type="match status" value="1"/>
</dbReference>
<gene>
    <name evidence="8" type="ORF">HGH91_18995</name>
</gene>
<dbReference type="RefSeq" id="WP_168740378.1">
    <property type="nucleotide sequence ID" value="NZ_JABAHZ010000004.1"/>
</dbReference>